<keyword evidence="6" id="KW-0472">Membrane</keyword>
<dbReference type="GO" id="GO:0006896">
    <property type="term" value="P:Golgi to vacuole transport"/>
    <property type="evidence" value="ECO:0007669"/>
    <property type="project" value="TreeGrafter"/>
</dbReference>
<keyword evidence="3" id="KW-0813">Transport</keyword>
<evidence type="ECO:0000259" key="8">
    <source>
        <dbReference type="Pfam" id="PF01602"/>
    </source>
</evidence>
<protein>
    <submittedName>
        <fullName evidence="9">Armadillo-type protein</fullName>
    </submittedName>
</protein>
<proteinExistence type="inferred from homology"/>
<dbReference type="InterPro" id="IPR011989">
    <property type="entry name" value="ARM-like"/>
</dbReference>
<dbReference type="GO" id="GO:0006623">
    <property type="term" value="P:protein targeting to vacuole"/>
    <property type="evidence" value="ECO:0007669"/>
    <property type="project" value="TreeGrafter"/>
</dbReference>
<comment type="similarity">
    <text evidence="2">Belongs to the adaptor complexes large subunit family.</text>
</comment>
<dbReference type="PANTHER" id="PTHR22781">
    <property type="entry name" value="DELTA ADAPTIN-RELATED"/>
    <property type="match status" value="1"/>
</dbReference>
<dbReference type="InterPro" id="IPR002553">
    <property type="entry name" value="Clathrin/coatomer_adapt-like_N"/>
</dbReference>
<evidence type="ECO:0000313" key="9">
    <source>
        <dbReference type="EMBL" id="KAG5462961.1"/>
    </source>
</evidence>
<dbReference type="InterPro" id="IPR016024">
    <property type="entry name" value="ARM-type_fold"/>
</dbReference>
<comment type="caution">
    <text evidence="9">The sequence shown here is derived from an EMBL/GenBank/DDBJ whole genome shotgun (WGS) entry which is preliminary data.</text>
</comment>
<evidence type="ECO:0000256" key="1">
    <source>
        <dbReference type="ARBA" id="ARBA00004308"/>
    </source>
</evidence>
<name>A0A8H8A113_9FUNG</name>
<dbReference type="AlphaFoldDB" id="A0A8H8A113"/>
<feature type="region of interest" description="Disordered" evidence="7">
    <location>
        <begin position="685"/>
        <end position="743"/>
    </location>
</feature>
<dbReference type="Gene3D" id="1.25.10.10">
    <property type="entry name" value="Leucine-rich Repeat Variant"/>
    <property type="match status" value="1"/>
</dbReference>
<comment type="subcellular location">
    <subcellularLocation>
        <location evidence="1">Endomembrane system</location>
    </subcellularLocation>
</comment>
<keyword evidence="10" id="KW-1185">Reference proteome</keyword>
<reference evidence="9 10" key="1">
    <citation type="journal article" name="Sci. Rep.">
        <title>Genome-scale phylogenetic analyses confirm Olpidium as the closest living zoosporic fungus to the non-flagellated, terrestrial fungi.</title>
        <authorList>
            <person name="Chang Y."/>
            <person name="Rochon D."/>
            <person name="Sekimoto S."/>
            <person name="Wang Y."/>
            <person name="Chovatia M."/>
            <person name="Sandor L."/>
            <person name="Salamov A."/>
            <person name="Grigoriev I.V."/>
            <person name="Stajich J.E."/>
            <person name="Spatafora J.W."/>
        </authorList>
    </citation>
    <scope>NUCLEOTIDE SEQUENCE [LARGE SCALE GENOMIC DNA]</scope>
    <source>
        <strain evidence="9">S191</strain>
    </source>
</reference>
<feature type="domain" description="Clathrin/coatomer adaptor adaptin-like N-terminal" evidence="8">
    <location>
        <begin position="63"/>
        <end position="339"/>
    </location>
</feature>
<dbReference type="GO" id="GO:0030123">
    <property type="term" value="C:AP-3 adaptor complex"/>
    <property type="evidence" value="ECO:0007669"/>
    <property type="project" value="InterPro"/>
</dbReference>
<evidence type="ECO:0000256" key="7">
    <source>
        <dbReference type="SAM" id="MobiDB-lite"/>
    </source>
</evidence>
<keyword evidence="5" id="KW-0653">Protein transport</keyword>
<dbReference type="EMBL" id="JAEFCI010001357">
    <property type="protein sequence ID" value="KAG5462961.1"/>
    <property type="molecule type" value="Genomic_DNA"/>
</dbReference>
<sequence>MTPDLGRDLSQELVGLLHHSRPYVRKRAVLALYKASLKHPDLLITAWPKVKELLDDPDPGLAPHMFALLTSSANNWMLIKFRALPPLEPRLAKKLMPPITNIIRTTPAMSLLYECVLTVISSGMLNVRGGGDELARMCVDKLRRFLEDADQNLKYIGLLALGKILDIHPDLIAEHRDIVLHCVDDPDYSIRARALDLVSGMVTRRNLPEVIKHLTNHLRPVPPSPSPTAVESLLLVKGDTALPRSRHDQHEVPSSTFLEAAFRADIIRCVICACSADGYAFVSSFDWYLAVLVELARAASQNPSPELGPLISGQLMDVAVRVKSARSTAVKLMVGCLAKMLVCVGFVLSARRDLNSNSAVKCLRLNATNSPFQTQVLADASLFEATVKCASIPPILEAAAWICGEYCGLLSDPTQVITYLMKPEVLDLPGSVQQVFVHNALKIFIHWLGTLGYAYQDLVEEVTHVGRFLSEGLVPFTVSEHIEVQERACSAAVVTRLVLANLQPPSELGCAIPSTAALTARFTSFRPLFFSAELNPVAPRAQSKVPVPDGLDLSVWIHPEAADAGHAPAHVPEAFGFVSTNAGWGDIMFEGGGIDVGAGGRRGETEQVLLFLVWPLPEERRNCLFFQRLNYELIQVPYPIQQRKLRMRNGPFYLPCGETGRDVGDQGYSSVDDIPIVQLTLDSPDNRFGWSPIQQRRTSSPSPPPVEIDRTYEMPENAVFSNEEPDGPPAAGTAGKKDTKCQPHCAEERGIPETASAAAPSALPDPPSLSFRLDQPPDRTLQLQDIAHEPRDARGWPEVCTLRADAPFRRSFRLLAAVIASHAPASLCRPFSPEFDAAAGCPDSLRGGEEKEEEEE</sequence>
<dbReference type="SUPFAM" id="SSF48371">
    <property type="entry name" value="ARM repeat"/>
    <property type="match status" value="1"/>
</dbReference>
<keyword evidence="4" id="KW-0677">Repeat</keyword>
<accession>A0A8H8A113</accession>
<gene>
    <name evidence="9" type="ORF">BJ554DRAFT_2637</name>
</gene>
<evidence type="ECO:0000256" key="5">
    <source>
        <dbReference type="ARBA" id="ARBA00022927"/>
    </source>
</evidence>
<organism evidence="9 10">
    <name type="scientific">Olpidium bornovanus</name>
    <dbReference type="NCBI Taxonomy" id="278681"/>
    <lineage>
        <taxon>Eukaryota</taxon>
        <taxon>Fungi</taxon>
        <taxon>Fungi incertae sedis</taxon>
        <taxon>Olpidiomycota</taxon>
        <taxon>Olpidiomycotina</taxon>
        <taxon>Olpidiomycetes</taxon>
        <taxon>Olpidiales</taxon>
        <taxon>Olpidiaceae</taxon>
        <taxon>Olpidium</taxon>
    </lineage>
</organism>
<evidence type="ECO:0000256" key="4">
    <source>
        <dbReference type="ARBA" id="ARBA00022737"/>
    </source>
</evidence>
<dbReference type="InterPro" id="IPR017105">
    <property type="entry name" value="AP3_complex_dsu"/>
</dbReference>
<dbReference type="GO" id="GO:0010008">
    <property type="term" value="C:endosome membrane"/>
    <property type="evidence" value="ECO:0007669"/>
    <property type="project" value="TreeGrafter"/>
</dbReference>
<dbReference type="Pfam" id="PF01602">
    <property type="entry name" value="Adaptin_N"/>
    <property type="match status" value="1"/>
</dbReference>
<dbReference type="Proteomes" id="UP000673691">
    <property type="component" value="Unassembled WGS sequence"/>
</dbReference>
<dbReference type="PANTHER" id="PTHR22781:SF12">
    <property type="entry name" value="AP-3 COMPLEX SUBUNIT DELTA-1"/>
    <property type="match status" value="1"/>
</dbReference>
<evidence type="ECO:0000256" key="3">
    <source>
        <dbReference type="ARBA" id="ARBA00022448"/>
    </source>
</evidence>
<evidence type="ECO:0000256" key="6">
    <source>
        <dbReference type="ARBA" id="ARBA00023136"/>
    </source>
</evidence>
<dbReference type="OrthoDB" id="10264595at2759"/>
<evidence type="ECO:0000256" key="2">
    <source>
        <dbReference type="ARBA" id="ARBA00006613"/>
    </source>
</evidence>
<evidence type="ECO:0000313" key="10">
    <source>
        <dbReference type="Proteomes" id="UP000673691"/>
    </source>
</evidence>